<keyword evidence="1" id="KW-0812">Transmembrane</keyword>
<dbReference type="Proteomes" id="UP000266673">
    <property type="component" value="Unassembled WGS sequence"/>
</dbReference>
<keyword evidence="1" id="KW-0472">Membrane</keyword>
<sequence length="75" mass="8561">MNLIISSIGHIVLITVIIFVLSCVCCCCLKFIKMQVYTFQGCKITAILDIYRKLPSENSNKQARIYVSLKLNRFS</sequence>
<keyword evidence="1" id="KW-1133">Transmembrane helix</keyword>
<proteinExistence type="predicted"/>
<accession>A0A397W3C0</accession>
<protein>
    <submittedName>
        <fullName evidence="2">Uncharacterized protein</fullName>
    </submittedName>
</protein>
<organism evidence="2 3">
    <name type="scientific">Gigaspora rosea</name>
    <dbReference type="NCBI Taxonomy" id="44941"/>
    <lineage>
        <taxon>Eukaryota</taxon>
        <taxon>Fungi</taxon>
        <taxon>Fungi incertae sedis</taxon>
        <taxon>Mucoromycota</taxon>
        <taxon>Glomeromycotina</taxon>
        <taxon>Glomeromycetes</taxon>
        <taxon>Diversisporales</taxon>
        <taxon>Gigasporaceae</taxon>
        <taxon>Gigaspora</taxon>
    </lineage>
</organism>
<feature type="transmembrane region" description="Helical" evidence="1">
    <location>
        <begin position="12"/>
        <end position="32"/>
    </location>
</feature>
<name>A0A397W3C0_9GLOM</name>
<gene>
    <name evidence="2" type="ORF">C2G38_394232</name>
</gene>
<keyword evidence="3" id="KW-1185">Reference proteome</keyword>
<dbReference type="AlphaFoldDB" id="A0A397W3C0"/>
<evidence type="ECO:0000313" key="3">
    <source>
        <dbReference type="Proteomes" id="UP000266673"/>
    </source>
</evidence>
<evidence type="ECO:0000256" key="1">
    <source>
        <dbReference type="SAM" id="Phobius"/>
    </source>
</evidence>
<evidence type="ECO:0000313" key="2">
    <source>
        <dbReference type="EMBL" id="RIB25856.1"/>
    </source>
</evidence>
<reference evidence="2 3" key="1">
    <citation type="submission" date="2018-06" db="EMBL/GenBank/DDBJ databases">
        <title>Comparative genomics reveals the genomic features of Rhizophagus irregularis, R. cerebriforme, R. diaphanum and Gigaspora rosea, and their symbiotic lifestyle signature.</title>
        <authorList>
            <person name="Morin E."/>
            <person name="San Clemente H."/>
            <person name="Chen E.C.H."/>
            <person name="De La Providencia I."/>
            <person name="Hainaut M."/>
            <person name="Kuo A."/>
            <person name="Kohler A."/>
            <person name="Murat C."/>
            <person name="Tang N."/>
            <person name="Roy S."/>
            <person name="Loubradou J."/>
            <person name="Henrissat B."/>
            <person name="Grigoriev I.V."/>
            <person name="Corradi N."/>
            <person name="Roux C."/>
            <person name="Martin F.M."/>
        </authorList>
    </citation>
    <scope>NUCLEOTIDE SEQUENCE [LARGE SCALE GENOMIC DNA]</scope>
    <source>
        <strain evidence="2 3">DAOM 194757</strain>
    </source>
</reference>
<dbReference type="EMBL" id="QKWP01000159">
    <property type="protein sequence ID" value="RIB25856.1"/>
    <property type="molecule type" value="Genomic_DNA"/>
</dbReference>
<comment type="caution">
    <text evidence="2">The sequence shown here is derived from an EMBL/GenBank/DDBJ whole genome shotgun (WGS) entry which is preliminary data.</text>
</comment>